<feature type="transmembrane region" description="Helical" evidence="6">
    <location>
        <begin position="27"/>
        <end position="50"/>
    </location>
</feature>
<feature type="transmembrane region" description="Helical" evidence="6">
    <location>
        <begin position="405"/>
        <end position="427"/>
    </location>
</feature>
<dbReference type="Proteomes" id="UP000289465">
    <property type="component" value="Unassembled WGS sequence"/>
</dbReference>
<feature type="transmembrane region" description="Helical" evidence="6">
    <location>
        <begin position="167"/>
        <end position="186"/>
    </location>
</feature>
<feature type="transmembrane region" description="Helical" evidence="6">
    <location>
        <begin position="379"/>
        <end position="399"/>
    </location>
</feature>
<feature type="transmembrane region" description="Helical" evidence="6">
    <location>
        <begin position="101"/>
        <end position="127"/>
    </location>
</feature>
<feature type="transmembrane region" description="Helical" evidence="6">
    <location>
        <begin position="236"/>
        <end position="258"/>
    </location>
</feature>
<dbReference type="InterPro" id="IPR050833">
    <property type="entry name" value="Poly_Biosynth_Transport"/>
</dbReference>
<evidence type="ECO:0000313" key="7">
    <source>
        <dbReference type="EMBL" id="SSW69715.1"/>
    </source>
</evidence>
<dbReference type="EMBL" id="UFQC01000019">
    <property type="protein sequence ID" value="SSW69715.1"/>
    <property type="molecule type" value="Genomic_DNA"/>
</dbReference>
<evidence type="ECO:0008006" key="9">
    <source>
        <dbReference type="Google" id="ProtNLM"/>
    </source>
</evidence>
<accession>A0A446CPN9</accession>
<feature type="transmembrane region" description="Helical" evidence="6">
    <location>
        <begin position="198"/>
        <end position="215"/>
    </location>
</feature>
<dbReference type="PANTHER" id="PTHR30250:SF11">
    <property type="entry name" value="O-ANTIGEN TRANSPORTER-RELATED"/>
    <property type="match status" value="1"/>
</dbReference>
<keyword evidence="5 6" id="KW-0472">Membrane</keyword>
<feature type="transmembrane region" description="Helical" evidence="6">
    <location>
        <begin position="133"/>
        <end position="155"/>
    </location>
</feature>
<evidence type="ECO:0000313" key="8">
    <source>
        <dbReference type="Proteomes" id="UP000289465"/>
    </source>
</evidence>
<evidence type="ECO:0000256" key="1">
    <source>
        <dbReference type="ARBA" id="ARBA00004651"/>
    </source>
</evidence>
<feature type="transmembrane region" description="Helical" evidence="6">
    <location>
        <begin position="350"/>
        <end position="372"/>
    </location>
</feature>
<sequence length="441" mass="49223">MAAIAPNLSAFWSHTPARPGKAKGTRVYFRSVSIYLIFNVLSAIVPIMAMPVLTRYLTPADYGLFTIFTIVSMFAGNAFRLELNMALKREYVEAPQKFSPYLSSAIVFSTIMLVPYALLVLLLWPFFDTFYGIAWQWLFLIVLLVYFRFSAIVLHHLWQITNRALPFGIWGLAGNILSYGLAILFILRMGADWRARAWGEWIAALVAFPLAIYYLRNQYQLRWAFDPTLMKKMLRFSLPLLPSGLMSYVFMVSDRMFIAEFNGAHELGLYSVALQLAAAAGLVFSAVLPAWESWVFTRLGSVDGKAIRKIVARLFAIFLGMCILILILPGMLGFLMPYLTSKDFSSARVFLFPCLLATACAGMFNMISAVLVFMRQTAVVAYVNVGMAIFNFLCLYVFVSNWGAAGAAYGLALTFVVGGGALLCCMVKLRARNVLHMGSST</sequence>
<evidence type="ECO:0000256" key="2">
    <source>
        <dbReference type="ARBA" id="ARBA00022475"/>
    </source>
</evidence>
<feature type="transmembrane region" description="Helical" evidence="6">
    <location>
        <begin position="270"/>
        <end position="291"/>
    </location>
</feature>
<evidence type="ECO:0000256" key="6">
    <source>
        <dbReference type="SAM" id="Phobius"/>
    </source>
</evidence>
<feature type="transmembrane region" description="Helical" evidence="6">
    <location>
        <begin position="62"/>
        <end position="81"/>
    </location>
</feature>
<comment type="subcellular location">
    <subcellularLocation>
        <location evidence="1">Cell membrane</location>
        <topology evidence="1">Multi-pass membrane protein</topology>
    </subcellularLocation>
</comment>
<gene>
    <name evidence="7" type="ORF">AVE30378_03680</name>
</gene>
<evidence type="ECO:0000256" key="3">
    <source>
        <dbReference type="ARBA" id="ARBA00022692"/>
    </source>
</evidence>
<feature type="transmembrane region" description="Helical" evidence="6">
    <location>
        <begin position="312"/>
        <end position="338"/>
    </location>
</feature>
<dbReference type="InterPro" id="IPR002797">
    <property type="entry name" value="Polysacc_synth"/>
</dbReference>
<keyword evidence="3 6" id="KW-0812">Transmembrane</keyword>
<name>A0A446CPN9_9BURK</name>
<organism evidence="7 8">
    <name type="scientific">Achromobacter veterisilvae</name>
    <dbReference type="NCBI Taxonomy" id="2069367"/>
    <lineage>
        <taxon>Bacteria</taxon>
        <taxon>Pseudomonadati</taxon>
        <taxon>Pseudomonadota</taxon>
        <taxon>Betaproteobacteria</taxon>
        <taxon>Burkholderiales</taxon>
        <taxon>Alcaligenaceae</taxon>
        <taxon>Achromobacter</taxon>
    </lineage>
</organism>
<reference evidence="7 8" key="1">
    <citation type="submission" date="2018-07" db="EMBL/GenBank/DDBJ databases">
        <authorList>
            <person name="Peeters C."/>
        </authorList>
    </citation>
    <scope>NUCLEOTIDE SEQUENCE [LARGE SCALE GENOMIC DNA]</scope>
    <source>
        <strain evidence="7 8">LMG 30378</strain>
    </source>
</reference>
<keyword evidence="2" id="KW-1003">Cell membrane</keyword>
<dbReference type="GO" id="GO:0005886">
    <property type="term" value="C:plasma membrane"/>
    <property type="evidence" value="ECO:0007669"/>
    <property type="project" value="UniProtKB-SubCell"/>
</dbReference>
<protein>
    <recommendedName>
        <fullName evidence="9">Polysaccharide biosynthesis protein C-terminal domain-containing protein</fullName>
    </recommendedName>
</protein>
<dbReference type="Pfam" id="PF01943">
    <property type="entry name" value="Polysacc_synt"/>
    <property type="match status" value="1"/>
</dbReference>
<evidence type="ECO:0000256" key="5">
    <source>
        <dbReference type="ARBA" id="ARBA00023136"/>
    </source>
</evidence>
<proteinExistence type="predicted"/>
<keyword evidence="4 6" id="KW-1133">Transmembrane helix</keyword>
<dbReference type="AlphaFoldDB" id="A0A446CPN9"/>
<dbReference type="PANTHER" id="PTHR30250">
    <property type="entry name" value="PST FAMILY PREDICTED COLANIC ACID TRANSPORTER"/>
    <property type="match status" value="1"/>
</dbReference>
<evidence type="ECO:0000256" key="4">
    <source>
        <dbReference type="ARBA" id="ARBA00022989"/>
    </source>
</evidence>